<dbReference type="EMBL" id="BA000028">
    <property type="protein sequence ID" value="BAC14007.1"/>
    <property type="molecule type" value="Genomic_DNA"/>
</dbReference>
<dbReference type="HOGENOM" id="CLU_121959_1_1_9"/>
<dbReference type="eggNOG" id="COG2891">
    <property type="taxonomic scope" value="Bacteria"/>
</dbReference>
<evidence type="ECO:0000256" key="2">
    <source>
        <dbReference type="ARBA" id="ARBA00007776"/>
    </source>
</evidence>
<evidence type="ECO:0000256" key="4">
    <source>
        <dbReference type="ARBA" id="ARBA00022692"/>
    </source>
</evidence>
<dbReference type="OrthoDB" id="1653857at2"/>
<proteinExistence type="inferred from homology"/>
<dbReference type="GO" id="GO:0008360">
    <property type="term" value="P:regulation of cell shape"/>
    <property type="evidence" value="ECO:0007669"/>
    <property type="project" value="UniProtKB-KW"/>
</dbReference>
<gene>
    <name evidence="9" type="primary">mreD</name>
</gene>
<protein>
    <submittedName>
        <fullName evidence="9">Cell-shape determining protein</fullName>
    </submittedName>
</protein>
<evidence type="ECO:0000256" key="6">
    <source>
        <dbReference type="ARBA" id="ARBA00022989"/>
    </source>
</evidence>
<keyword evidence="6 8" id="KW-1133">Transmembrane helix</keyword>
<keyword evidence="10" id="KW-1185">Reference proteome</keyword>
<feature type="transmembrane region" description="Helical" evidence="8">
    <location>
        <begin position="64"/>
        <end position="93"/>
    </location>
</feature>
<comment type="similarity">
    <text evidence="2">Belongs to the MreD family.</text>
</comment>
<sequence>MIRRLVLPLVLFIIIVLEGVALELLPLQLLSGDYFIVPHWLFIFLVFVAVFFDHNDTYYSVLYALIFGLLFDIVYTGVLGVYMFSYALVIYIVHGIKKMLQGNFYVLLLLATFGIVLIEFTIYGIFSVVGMVDISIESFMLNRLAPTILLNLVFLIVIYPFSSKRLEKWKTEIPLGERMR</sequence>
<dbReference type="RefSeq" id="WP_011066446.1">
    <property type="nucleotide sequence ID" value="NC_004193.1"/>
</dbReference>
<feature type="transmembrane region" description="Helical" evidence="8">
    <location>
        <begin position="105"/>
        <end position="132"/>
    </location>
</feature>
<dbReference type="InterPro" id="IPR007227">
    <property type="entry name" value="Cell_shape_determining_MreD"/>
</dbReference>
<dbReference type="Pfam" id="PF04093">
    <property type="entry name" value="MreD"/>
    <property type="match status" value="1"/>
</dbReference>
<comment type="subcellular location">
    <subcellularLocation>
        <location evidence="1">Cell membrane</location>
        <topology evidence="1">Multi-pass membrane protein</topology>
    </subcellularLocation>
</comment>
<evidence type="ECO:0000313" key="10">
    <source>
        <dbReference type="Proteomes" id="UP000000822"/>
    </source>
</evidence>
<feature type="transmembrane region" description="Helical" evidence="8">
    <location>
        <begin position="34"/>
        <end position="52"/>
    </location>
</feature>
<keyword evidence="3" id="KW-1003">Cell membrane</keyword>
<feature type="transmembrane region" description="Helical" evidence="8">
    <location>
        <begin position="144"/>
        <end position="161"/>
    </location>
</feature>
<dbReference type="KEGG" id="oih:OB2051"/>
<reference evidence="9 10" key="1">
    <citation type="journal article" date="2001" name="FEMS Microbiol. Lett.">
        <title>Oceanobacillus iheyensis gen. nov., sp. nov., a deep-sea extremely halotolerant and alkaliphilic species isolated from a depth of 1050 m on the Iheya Ridge.</title>
        <authorList>
            <person name="Lu J."/>
            <person name="Nogi Y."/>
            <person name="Takami H."/>
        </authorList>
    </citation>
    <scope>NUCLEOTIDE SEQUENCE [LARGE SCALE GENOMIC DNA]</scope>
    <source>
        <strain evidence="10">DSM 14371 / CIP 107618 / JCM 11309 / KCTC 3954 / HTE831</strain>
    </source>
</reference>
<evidence type="ECO:0000256" key="7">
    <source>
        <dbReference type="ARBA" id="ARBA00023136"/>
    </source>
</evidence>
<organism evidence="9 10">
    <name type="scientific">Oceanobacillus iheyensis (strain DSM 14371 / CIP 107618 / JCM 11309 / KCTC 3954 / HTE831)</name>
    <dbReference type="NCBI Taxonomy" id="221109"/>
    <lineage>
        <taxon>Bacteria</taxon>
        <taxon>Bacillati</taxon>
        <taxon>Bacillota</taxon>
        <taxon>Bacilli</taxon>
        <taxon>Bacillales</taxon>
        <taxon>Bacillaceae</taxon>
        <taxon>Oceanobacillus</taxon>
    </lineage>
</organism>
<evidence type="ECO:0000256" key="1">
    <source>
        <dbReference type="ARBA" id="ARBA00004651"/>
    </source>
</evidence>
<feature type="transmembrane region" description="Helical" evidence="8">
    <location>
        <begin position="6"/>
        <end position="27"/>
    </location>
</feature>
<keyword evidence="7 8" id="KW-0472">Membrane</keyword>
<accession>Q8EPP2</accession>
<evidence type="ECO:0000313" key="9">
    <source>
        <dbReference type="EMBL" id="BAC14007.1"/>
    </source>
</evidence>
<evidence type="ECO:0000256" key="8">
    <source>
        <dbReference type="SAM" id="Phobius"/>
    </source>
</evidence>
<reference evidence="9 10" key="2">
    <citation type="journal article" date="2002" name="Nucleic Acids Res.">
        <title>Genome sequence of Oceanobacillus iheyensis isolated from the Iheya Ridge and its unexpected adaptive capabilities to extreme environments.</title>
        <authorList>
            <person name="Takami H."/>
            <person name="Takaki Y."/>
            <person name="Uchiyama I."/>
        </authorList>
    </citation>
    <scope>NUCLEOTIDE SEQUENCE [LARGE SCALE GENOMIC DNA]</scope>
    <source>
        <strain evidence="10">DSM 14371 / CIP 107618 / JCM 11309 / KCTC 3954 / HTE831</strain>
    </source>
</reference>
<dbReference type="Proteomes" id="UP000000822">
    <property type="component" value="Chromosome"/>
</dbReference>
<dbReference type="PhylomeDB" id="Q8EPP2"/>
<dbReference type="NCBIfam" id="TIGR03426">
    <property type="entry name" value="shape_MreD"/>
    <property type="match status" value="1"/>
</dbReference>
<dbReference type="STRING" id="221109.gene:10734297"/>
<dbReference type="GO" id="GO:0005886">
    <property type="term" value="C:plasma membrane"/>
    <property type="evidence" value="ECO:0007669"/>
    <property type="project" value="UniProtKB-SubCell"/>
</dbReference>
<name>Q8EPP2_OCEIH</name>
<keyword evidence="5" id="KW-0133">Cell shape</keyword>
<dbReference type="AlphaFoldDB" id="Q8EPP2"/>
<evidence type="ECO:0000256" key="3">
    <source>
        <dbReference type="ARBA" id="ARBA00022475"/>
    </source>
</evidence>
<keyword evidence="4 8" id="KW-0812">Transmembrane</keyword>
<evidence type="ECO:0000256" key="5">
    <source>
        <dbReference type="ARBA" id="ARBA00022960"/>
    </source>
</evidence>